<dbReference type="RefSeq" id="WP_076375401.1">
    <property type="nucleotide sequence ID" value="NZ_AP017422.1"/>
</dbReference>
<gene>
    <name evidence="2" type="ORF">SAMN05421788_101542</name>
</gene>
<feature type="chain" id="PRO_5030023208" evidence="1">
    <location>
        <begin position="21"/>
        <end position="135"/>
    </location>
</feature>
<dbReference type="STRING" id="477680.SAMN05421788_101542"/>
<dbReference type="AlphaFoldDB" id="A0A173MN65"/>
<dbReference type="OrthoDB" id="9995469at2"/>
<name>A0A173MN65_9BACT</name>
<keyword evidence="3" id="KW-1185">Reference proteome</keyword>
<dbReference type="EMBL" id="FTOR01000001">
    <property type="protein sequence ID" value="SIS67232.1"/>
    <property type="molecule type" value="Genomic_DNA"/>
</dbReference>
<dbReference type="Proteomes" id="UP000186917">
    <property type="component" value="Unassembled WGS sequence"/>
</dbReference>
<evidence type="ECO:0000313" key="3">
    <source>
        <dbReference type="Proteomes" id="UP000186917"/>
    </source>
</evidence>
<evidence type="ECO:0000313" key="2">
    <source>
        <dbReference type="EMBL" id="SIS67232.1"/>
    </source>
</evidence>
<reference evidence="3" key="1">
    <citation type="submission" date="2017-01" db="EMBL/GenBank/DDBJ databases">
        <authorList>
            <person name="Varghese N."/>
            <person name="Submissions S."/>
        </authorList>
    </citation>
    <scope>NUCLEOTIDE SEQUENCE [LARGE SCALE GENOMIC DNA]</scope>
    <source>
        <strain evidence="3">DSM 21054</strain>
    </source>
</reference>
<protein>
    <submittedName>
        <fullName evidence="2">Uncharacterized protein</fullName>
    </submittedName>
</protein>
<proteinExistence type="predicted"/>
<evidence type="ECO:0000256" key="1">
    <source>
        <dbReference type="SAM" id="SignalP"/>
    </source>
</evidence>
<sequence length="135" mass="15836">MKILILIAVLIFTAFVPVMAQQKPDSRKENGQKADSQQVRKVCLLINRIFSLSAEQQTALFNGQLKIAEQKRYVFSQFWKTPEFSSKMLEVNRSRDSLYYTVLGENQYRMYKDSVWVLQERGKRPDSTILQKNRP</sequence>
<accession>A0A173MN65</accession>
<organism evidence="2 3">
    <name type="scientific">Filimonas lacunae</name>
    <dbReference type="NCBI Taxonomy" id="477680"/>
    <lineage>
        <taxon>Bacteria</taxon>
        <taxon>Pseudomonadati</taxon>
        <taxon>Bacteroidota</taxon>
        <taxon>Chitinophagia</taxon>
        <taxon>Chitinophagales</taxon>
        <taxon>Chitinophagaceae</taxon>
        <taxon>Filimonas</taxon>
    </lineage>
</organism>
<keyword evidence="1" id="KW-0732">Signal</keyword>
<feature type="signal peptide" evidence="1">
    <location>
        <begin position="1"/>
        <end position="20"/>
    </location>
</feature>
<dbReference type="KEGG" id="fln:FLA_5143"/>